<keyword evidence="8" id="KW-1015">Disulfide bond</keyword>
<dbReference type="CDD" id="cd02981">
    <property type="entry name" value="PDI_b_family"/>
    <property type="match status" value="1"/>
</dbReference>
<evidence type="ECO:0000256" key="5">
    <source>
        <dbReference type="ARBA" id="ARBA00022729"/>
    </source>
</evidence>
<dbReference type="CDD" id="cd02961">
    <property type="entry name" value="PDI_a_family"/>
    <property type="match status" value="1"/>
</dbReference>
<evidence type="ECO:0000256" key="10">
    <source>
        <dbReference type="ARBA" id="ARBA00023284"/>
    </source>
</evidence>
<comment type="similarity">
    <text evidence="3">Belongs to the protein disulfide isomerase family.</text>
</comment>
<dbReference type="FunFam" id="3.40.30.10:FF:000042">
    <property type="entry name" value="protein disulfide-isomerase A2"/>
    <property type="match status" value="1"/>
</dbReference>
<evidence type="ECO:0000256" key="7">
    <source>
        <dbReference type="ARBA" id="ARBA00022824"/>
    </source>
</evidence>
<evidence type="ECO:0000256" key="1">
    <source>
        <dbReference type="ARBA" id="ARBA00001182"/>
    </source>
</evidence>
<evidence type="ECO:0000256" key="4">
    <source>
        <dbReference type="ARBA" id="ARBA00012723"/>
    </source>
</evidence>
<protein>
    <recommendedName>
        <fullName evidence="4">protein disulfide-isomerase</fullName>
        <ecNumber evidence="4">5.3.4.1</ecNumber>
    </recommendedName>
</protein>
<keyword evidence="5 12" id="KW-0732">Signal</keyword>
<sequence length="521" mass="59553">MRASLLFFLVSAGFSLFLAEAEIGPKTSKDKKNKAPKIKEEDNVLVLTNENFGRALKEYKYLLVKFYIALSGPSQTVGEELSKAAGLLKKSSPEVRFGKVDITAEKALGKEFEIKEFPTLKLFVNGDRKTPTDCKGVRSASAFVTWLKRRIGPSTIHLNSTEQVEAFIESEDVVVIGFFKELHGGMVEIFYEAAKDVPELAFGVVNNEDIFAYYGVTKNAVTVFRKGKPVRYEISEHDIESRLDLVRLIRTYNMDLVTEYNLETSVTIFDVPVESHILLFTSKTSDTFSKIYENYESAAVGFRGKIMFILVDTNETRNGRIFEYFRITEVDVPAVRILNLTSDVKYQMPADDVNFENLRSFCQSYLDGKAKPKLTSEEIPEDWDKKPVKELVGKNFNKVAFNKSSHAFIMFYAPWSQKCKELFPIWDELGSKYQHHENITIARIDCTANEIQLMVLDRYPYFRYFPAGSDTQAVRYSGEKTLEAFTEFLEQQTKPKVDQENSKDSEDSGDQVKEDLRKEEL</sequence>
<dbReference type="CDD" id="cd02982">
    <property type="entry name" value="PDI_b'_family"/>
    <property type="match status" value="1"/>
</dbReference>
<dbReference type="EMBL" id="JANPWB010000014">
    <property type="protein sequence ID" value="KAJ1097149.1"/>
    <property type="molecule type" value="Genomic_DNA"/>
</dbReference>
<dbReference type="FunFam" id="3.40.30.10:FF:000191">
    <property type="entry name" value="Protein disulfide isomerase like, testis expressed"/>
    <property type="match status" value="1"/>
</dbReference>
<evidence type="ECO:0000256" key="12">
    <source>
        <dbReference type="SAM" id="SignalP"/>
    </source>
</evidence>
<evidence type="ECO:0000313" key="15">
    <source>
        <dbReference type="Proteomes" id="UP001066276"/>
    </source>
</evidence>
<keyword evidence="10" id="KW-0676">Redox-active center</keyword>
<feature type="region of interest" description="Disordered" evidence="11">
    <location>
        <begin position="490"/>
        <end position="521"/>
    </location>
</feature>
<feature type="domain" description="Thioredoxin" evidence="13">
    <location>
        <begin position="365"/>
        <end position="494"/>
    </location>
</feature>
<keyword evidence="7" id="KW-0256">Endoplasmic reticulum</keyword>
<evidence type="ECO:0000256" key="3">
    <source>
        <dbReference type="ARBA" id="ARBA00006347"/>
    </source>
</evidence>
<dbReference type="GO" id="GO:0005788">
    <property type="term" value="C:endoplasmic reticulum lumen"/>
    <property type="evidence" value="ECO:0007669"/>
    <property type="project" value="UniProtKB-SubCell"/>
</dbReference>
<evidence type="ECO:0000256" key="2">
    <source>
        <dbReference type="ARBA" id="ARBA00004319"/>
    </source>
</evidence>
<evidence type="ECO:0000256" key="11">
    <source>
        <dbReference type="SAM" id="MobiDB-lite"/>
    </source>
</evidence>
<name>A0AAV7M1Y8_PLEWA</name>
<evidence type="ECO:0000259" key="13">
    <source>
        <dbReference type="PROSITE" id="PS51352"/>
    </source>
</evidence>
<dbReference type="PROSITE" id="PS51352">
    <property type="entry name" value="THIOREDOXIN_2"/>
    <property type="match status" value="1"/>
</dbReference>
<feature type="compositionally biased region" description="Basic and acidic residues" evidence="11">
    <location>
        <begin position="493"/>
        <end position="521"/>
    </location>
</feature>
<evidence type="ECO:0000256" key="8">
    <source>
        <dbReference type="ARBA" id="ARBA00023157"/>
    </source>
</evidence>
<keyword evidence="15" id="KW-1185">Reference proteome</keyword>
<gene>
    <name evidence="14" type="ORF">NDU88_002276</name>
</gene>
<dbReference type="Proteomes" id="UP001066276">
    <property type="component" value="Chromosome 10"/>
</dbReference>
<accession>A0AAV7M1Y8</accession>
<feature type="chain" id="PRO_5043742544" description="protein disulfide-isomerase" evidence="12">
    <location>
        <begin position="22"/>
        <end position="521"/>
    </location>
</feature>
<dbReference type="FunFam" id="3.40.30.10:FF:000167">
    <property type="entry name" value="Protein disulfide isomerase like, testis expressed"/>
    <property type="match status" value="1"/>
</dbReference>
<dbReference type="PANTHER" id="PTHR18929">
    <property type="entry name" value="PROTEIN DISULFIDE ISOMERASE"/>
    <property type="match status" value="1"/>
</dbReference>
<keyword evidence="6" id="KW-0677">Repeat</keyword>
<comment type="catalytic activity">
    <reaction evidence="1">
        <text>Catalyzes the rearrangement of -S-S- bonds in proteins.</text>
        <dbReference type="EC" id="5.3.4.1"/>
    </reaction>
</comment>
<organism evidence="14 15">
    <name type="scientific">Pleurodeles waltl</name>
    <name type="common">Iberian ribbed newt</name>
    <dbReference type="NCBI Taxonomy" id="8319"/>
    <lineage>
        <taxon>Eukaryota</taxon>
        <taxon>Metazoa</taxon>
        <taxon>Chordata</taxon>
        <taxon>Craniata</taxon>
        <taxon>Vertebrata</taxon>
        <taxon>Euteleostomi</taxon>
        <taxon>Amphibia</taxon>
        <taxon>Batrachia</taxon>
        <taxon>Caudata</taxon>
        <taxon>Salamandroidea</taxon>
        <taxon>Salamandridae</taxon>
        <taxon>Pleurodelinae</taxon>
        <taxon>Pleurodeles</taxon>
    </lineage>
</organism>
<dbReference type="Gene3D" id="3.40.30.10">
    <property type="entry name" value="Glutaredoxin"/>
    <property type="match status" value="4"/>
</dbReference>
<evidence type="ECO:0000313" key="14">
    <source>
        <dbReference type="EMBL" id="KAJ1097149.1"/>
    </source>
</evidence>
<dbReference type="GO" id="GO:0034976">
    <property type="term" value="P:response to endoplasmic reticulum stress"/>
    <property type="evidence" value="ECO:0007669"/>
    <property type="project" value="TreeGrafter"/>
</dbReference>
<evidence type="ECO:0000256" key="6">
    <source>
        <dbReference type="ARBA" id="ARBA00022737"/>
    </source>
</evidence>
<dbReference type="NCBIfam" id="TIGR01130">
    <property type="entry name" value="ER_PDI_fam"/>
    <property type="match status" value="1"/>
</dbReference>
<proteinExistence type="inferred from homology"/>
<dbReference type="CDD" id="cd02995">
    <property type="entry name" value="PDI_a_PDI_a'_C"/>
    <property type="match status" value="1"/>
</dbReference>
<dbReference type="AlphaFoldDB" id="A0AAV7M1Y8"/>
<dbReference type="InterPro" id="IPR013766">
    <property type="entry name" value="Thioredoxin_domain"/>
</dbReference>
<dbReference type="GO" id="GO:0003756">
    <property type="term" value="F:protein disulfide isomerase activity"/>
    <property type="evidence" value="ECO:0007669"/>
    <property type="project" value="UniProtKB-EC"/>
</dbReference>
<comment type="caution">
    <text evidence="14">The sequence shown here is derived from an EMBL/GenBank/DDBJ whole genome shotgun (WGS) entry which is preliminary data.</text>
</comment>
<dbReference type="InterPro" id="IPR036249">
    <property type="entry name" value="Thioredoxin-like_sf"/>
</dbReference>
<dbReference type="PANTHER" id="PTHR18929:SF58">
    <property type="entry name" value="PROTEIN DISULFIDE-ISOMERASE-LIKE PROTEIN OF THE TESTIS"/>
    <property type="match status" value="1"/>
</dbReference>
<dbReference type="InterPro" id="IPR005792">
    <property type="entry name" value="Prot_disulphide_isomerase"/>
</dbReference>
<evidence type="ECO:0000256" key="9">
    <source>
        <dbReference type="ARBA" id="ARBA00023235"/>
    </source>
</evidence>
<keyword evidence="9" id="KW-0413">Isomerase</keyword>
<dbReference type="GO" id="GO:0006457">
    <property type="term" value="P:protein folding"/>
    <property type="evidence" value="ECO:0007669"/>
    <property type="project" value="TreeGrafter"/>
</dbReference>
<dbReference type="Pfam" id="PF13848">
    <property type="entry name" value="Thioredoxin_6"/>
    <property type="match status" value="1"/>
</dbReference>
<dbReference type="Pfam" id="PF00085">
    <property type="entry name" value="Thioredoxin"/>
    <property type="match status" value="2"/>
</dbReference>
<comment type="subcellular location">
    <subcellularLocation>
        <location evidence="2">Endoplasmic reticulum lumen</location>
    </subcellularLocation>
</comment>
<dbReference type="SUPFAM" id="SSF52833">
    <property type="entry name" value="Thioredoxin-like"/>
    <property type="match status" value="4"/>
</dbReference>
<reference evidence="14" key="1">
    <citation type="journal article" date="2022" name="bioRxiv">
        <title>Sequencing and chromosome-scale assembly of the giantPleurodeles waltlgenome.</title>
        <authorList>
            <person name="Brown T."/>
            <person name="Elewa A."/>
            <person name="Iarovenko S."/>
            <person name="Subramanian E."/>
            <person name="Araus A.J."/>
            <person name="Petzold A."/>
            <person name="Susuki M."/>
            <person name="Suzuki K.-i.T."/>
            <person name="Hayashi T."/>
            <person name="Toyoda A."/>
            <person name="Oliveira C."/>
            <person name="Osipova E."/>
            <person name="Leigh N.D."/>
            <person name="Simon A."/>
            <person name="Yun M.H."/>
        </authorList>
    </citation>
    <scope>NUCLEOTIDE SEQUENCE</scope>
    <source>
        <strain evidence="14">20211129_DDA</strain>
        <tissue evidence="14">Liver</tissue>
    </source>
</reference>
<feature type="signal peptide" evidence="12">
    <location>
        <begin position="1"/>
        <end position="21"/>
    </location>
</feature>
<dbReference type="EC" id="5.3.4.1" evidence="4"/>